<name>A0A8B7G1S7_MICMU</name>
<dbReference type="OrthoDB" id="9938154at2759"/>
<reference evidence="10" key="1">
    <citation type="submission" date="2016-12" db="EMBL/GenBank/DDBJ databases">
        <title>Mouse lemur reference genome and diversity panel.</title>
        <authorList>
            <person name="Harris R."/>
            <person name="Larsen P."/>
            <person name="Liu Y."/>
            <person name="Hughes D.S."/>
            <person name="Murali S."/>
            <person name="Raveendran M."/>
            <person name="Korchina V."/>
            <person name="Wang M."/>
            <person name="Jhangiani S."/>
            <person name="Bandaranaike D."/>
            <person name="Bellair M."/>
            <person name="Blankenburg K."/>
            <person name="Chao H."/>
            <person name="Dahdouli M."/>
            <person name="Dinh H."/>
            <person name="Doddapaneni H."/>
            <person name="English A."/>
            <person name="Firestine M."/>
            <person name="Gnanaolivu R."/>
            <person name="Gross S."/>
            <person name="Hernandez B."/>
            <person name="Javaid M."/>
            <person name="Jayaseelan J."/>
            <person name="Jones J."/>
            <person name="Khan Z."/>
            <person name="Kovar C."/>
            <person name="Kurapati P."/>
            <person name="Le B."/>
            <person name="Lee S."/>
            <person name="Li M."/>
            <person name="Mathew T."/>
            <person name="Narasimhan A."/>
            <person name="Ngo D."/>
            <person name="Nguyen L."/>
            <person name="Okwuonu G."/>
            <person name="Ongeri F."/>
            <person name="Osuji N."/>
            <person name="Pu L.-L."/>
            <person name="Puazo M."/>
            <person name="Quiroz J."/>
            <person name="Raj R."/>
            <person name="Rajbhandari K."/>
            <person name="Reid J.G."/>
            <person name="Santibanez J."/>
            <person name="Sexton D."/>
            <person name="Skinner E."/>
            <person name="Vee V."/>
            <person name="Weissenberger G."/>
            <person name="Wu Y."/>
            <person name="Xin Y."/>
            <person name="Han Y."/>
            <person name="Campbell C."/>
            <person name="Brown A."/>
            <person name="Sullivan B."/>
            <person name="Shelton J."/>
            <person name="Brown S."/>
            <person name="Dudchenko O."/>
            <person name="Machol I."/>
            <person name="Durand N."/>
            <person name="Shamim M."/>
            <person name="Lieberman A."/>
            <person name="Muzny D.M."/>
            <person name="Richards S."/>
            <person name="Yoder A."/>
            <person name="Worley K.C."/>
            <person name="Rogers J."/>
            <person name="Gibbs R.A."/>
        </authorList>
    </citation>
    <scope>NUCLEOTIDE SEQUENCE [LARGE SCALE GENOMIC DNA]</scope>
</reference>
<feature type="disulfide bond" evidence="7">
    <location>
        <begin position="33"/>
        <end position="126"/>
    </location>
</feature>
<gene>
    <name evidence="10" type="primary">IL20</name>
</gene>
<dbReference type="PANTHER" id="PTHR48482">
    <property type="entry name" value="INTERLEUKIN-19-RELATED"/>
    <property type="match status" value="1"/>
</dbReference>
<dbReference type="Pfam" id="PF00726">
    <property type="entry name" value="IL10"/>
    <property type="match status" value="1"/>
</dbReference>
<dbReference type="InterPro" id="IPR020423">
    <property type="entry name" value="IL-10_CS"/>
</dbReference>
<evidence type="ECO:0000313" key="10">
    <source>
        <dbReference type="Ensembl" id="ENSMICP00000034546.1"/>
    </source>
</evidence>
<feature type="signal peptide" evidence="9">
    <location>
        <begin position="1"/>
        <end position="24"/>
    </location>
</feature>
<protein>
    <recommendedName>
        <fullName evidence="9">Interleukin family protein</fullName>
    </recommendedName>
</protein>
<dbReference type="PRINTS" id="PR01935">
    <property type="entry name" value="INTRLEUKIN20"/>
</dbReference>
<accession>A0A8B7G1S7</accession>
<keyword evidence="6 7" id="KW-1015">Disulfide bond</keyword>
<evidence type="ECO:0000256" key="2">
    <source>
        <dbReference type="ARBA" id="ARBA00008813"/>
    </source>
</evidence>
<dbReference type="GO" id="GO:0030316">
    <property type="term" value="P:osteoclast differentiation"/>
    <property type="evidence" value="ECO:0007669"/>
    <property type="project" value="Ensembl"/>
</dbReference>
<keyword evidence="5 9" id="KW-0732">Signal</keyword>
<comment type="similarity">
    <text evidence="2 9">Belongs to the IL-10 family.</text>
</comment>
<dbReference type="Gene3D" id="1.20.1250.10">
    <property type="match status" value="1"/>
</dbReference>
<dbReference type="GO" id="GO:0045517">
    <property type="term" value="F:interleukin-20 receptor binding"/>
    <property type="evidence" value="ECO:0007669"/>
    <property type="project" value="Ensembl"/>
</dbReference>
<sequence>MKGSGLAFSLLSAMFYLLWTPSTGLKTLHLGSCVITTNLQEIQSGFSAIRDSVQARDGNIDTRILRRMGSLQDTKPADRCCLLRHLLRLYLDRVFKNYQTSDHHTLRKISSLANAFLAIKKDLRLCHAHVTCHCGEDATKKYSRILSHFEELEPQAAVVKALGELDILLRWMEETE</sequence>
<dbReference type="FunFam" id="1.20.1250.10:FF:000019">
    <property type="entry name" value="Interleukin 20"/>
    <property type="match status" value="1"/>
</dbReference>
<dbReference type="InterPro" id="IPR020442">
    <property type="entry name" value="IL-20"/>
</dbReference>
<dbReference type="PROSITE" id="PS00520">
    <property type="entry name" value="INTERLEUKIN_10"/>
    <property type="match status" value="1"/>
</dbReference>
<reference evidence="10" key="3">
    <citation type="submission" date="2025-09" db="UniProtKB">
        <authorList>
            <consortium name="Ensembl"/>
        </authorList>
    </citation>
    <scope>IDENTIFICATION</scope>
</reference>
<keyword evidence="11" id="KW-1185">Reference proteome</keyword>
<feature type="disulfide bond" evidence="8">
    <location>
        <begin position="81"/>
        <end position="134"/>
    </location>
</feature>
<evidence type="ECO:0000313" key="11">
    <source>
        <dbReference type="Proteomes" id="UP000694394"/>
    </source>
</evidence>
<dbReference type="AlphaFoldDB" id="A0A8B7G1S7"/>
<dbReference type="InterPro" id="IPR020443">
    <property type="entry name" value="IL-10/19/20/24/26"/>
</dbReference>
<dbReference type="GO" id="GO:0045518">
    <property type="term" value="F:interleukin-22 receptor binding"/>
    <property type="evidence" value="ECO:0007669"/>
    <property type="project" value="Ensembl"/>
</dbReference>
<feature type="chain" id="PRO_5044038152" description="Interleukin family protein" evidence="9">
    <location>
        <begin position="25"/>
        <end position="176"/>
    </location>
</feature>
<dbReference type="InterPro" id="IPR009079">
    <property type="entry name" value="4_helix_cytokine-like_core"/>
</dbReference>
<dbReference type="SUPFAM" id="SSF47266">
    <property type="entry name" value="4-helical cytokines"/>
    <property type="match status" value="1"/>
</dbReference>
<dbReference type="SMART" id="SM00188">
    <property type="entry name" value="IL10"/>
    <property type="match status" value="1"/>
</dbReference>
<dbReference type="RefSeq" id="XP_012615980.1">
    <property type="nucleotide sequence ID" value="XM_012760526.2"/>
</dbReference>
<dbReference type="CTD" id="50604"/>
<evidence type="ECO:0000256" key="9">
    <source>
        <dbReference type="RuleBase" id="RU368043"/>
    </source>
</evidence>
<dbReference type="GO" id="GO:0045672">
    <property type="term" value="P:positive regulation of osteoclast differentiation"/>
    <property type="evidence" value="ECO:0007669"/>
    <property type="project" value="Ensembl"/>
</dbReference>
<keyword evidence="3 9" id="KW-0202">Cytokine</keyword>
<dbReference type="EMBL" id="ABDC03029918">
    <property type="status" value="NOT_ANNOTATED_CDS"/>
    <property type="molecule type" value="Genomic_DNA"/>
</dbReference>
<dbReference type="PANTHER" id="PTHR48482:SF2">
    <property type="entry name" value="INTERLEUKIN-20"/>
    <property type="match status" value="1"/>
</dbReference>
<reference evidence="10" key="2">
    <citation type="submission" date="2025-08" db="UniProtKB">
        <authorList>
            <consortium name="Ensembl"/>
        </authorList>
    </citation>
    <scope>IDENTIFICATION</scope>
</reference>
<dbReference type="GO" id="GO:0005125">
    <property type="term" value="F:cytokine activity"/>
    <property type="evidence" value="ECO:0007669"/>
    <property type="project" value="UniProtKB-UniRule"/>
</dbReference>
<evidence type="ECO:0000256" key="5">
    <source>
        <dbReference type="ARBA" id="ARBA00022729"/>
    </source>
</evidence>
<proteinExistence type="inferred from homology"/>
<evidence type="ECO:0000256" key="7">
    <source>
        <dbReference type="PIRSR" id="PIRSR620443-50"/>
    </source>
</evidence>
<comment type="function">
    <text evidence="9">Immune regulatory cytokine.</text>
</comment>
<dbReference type="GeneTree" id="ENSGT00950000183124"/>
<evidence type="ECO:0000256" key="6">
    <source>
        <dbReference type="ARBA" id="ARBA00023157"/>
    </source>
</evidence>
<evidence type="ECO:0000256" key="3">
    <source>
        <dbReference type="ARBA" id="ARBA00022514"/>
    </source>
</evidence>
<evidence type="ECO:0000256" key="8">
    <source>
        <dbReference type="PIRSR" id="PIRSR620443-51"/>
    </source>
</evidence>
<dbReference type="GO" id="GO:0005615">
    <property type="term" value="C:extracellular space"/>
    <property type="evidence" value="ECO:0007669"/>
    <property type="project" value="UniProtKB-UniRule"/>
</dbReference>
<evidence type="ECO:0000256" key="4">
    <source>
        <dbReference type="ARBA" id="ARBA00022525"/>
    </source>
</evidence>
<evidence type="ECO:0000256" key="1">
    <source>
        <dbReference type="ARBA" id="ARBA00004613"/>
    </source>
</evidence>
<dbReference type="KEGG" id="mmur:105869027"/>
<keyword evidence="4 9" id="KW-0964">Secreted</keyword>
<organism evidence="10 11">
    <name type="scientific">Microcebus murinus</name>
    <name type="common">Gray mouse lemur</name>
    <name type="synonym">Lemur murinus</name>
    <dbReference type="NCBI Taxonomy" id="30608"/>
    <lineage>
        <taxon>Eukaryota</taxon>
        <taxon>Metazoa</taxon>
        <taxon>Chordata</taxon>
        <taxon>Craniata</taxon>
        <taxon>Vertebrata</taxon>
        <taxon>Euteleostomi</taxon>
        <taxon>Mammalia</taxon>
        <taxon>Eutheria</taxon>
        <taxon>Euarchontoglires</taxon>
        <taxon>Primates</taxon>
        <taxon>Strepsirrhini</taxon>
        <taxon>Lemuriformes</taxon>
        <taxon>Cheirogaleidae</taxon>
        <taxon>Microcebus</taxon>
    </lineage>
</organism>
<dbReference type="Ensembl" id="ENSMICT00000039440.2">
    <property type="protein sequence ID" value="ENSMICP00000034546.1"/>
    <property type="gene ID" value="ENSMICG00000008367.3"/>
</dbReference>
<comment type="subcellular location">
    <subcellularLocation>
        <location evidence="1 9">Secreted</location>
    </subcellularLocation>
</comment>
<feature type="disulfide bond" evidence="7">
    <location>
        <begin position="80"/>
        <end position="132"/>
    </location>
</feature>
<dbReference type="Proteomes" id="UP000694394">
    <property type="component" value="Chromosome 27"/>
</dbReference>
<dbReference type="GeneID" id="105869027"/>